<sequence length="56" mass="5906">MLASAGGGATLFSVRGGNEQIPRLLLSSALQANPADSPRYFVHADVKTLCPGKKHR</sequence>
<dbReference type="AlphaFoldDB" id="A0A3P7NHR9"/>
<evidence type="ECO:0000313" key="2">
    <source>
        <dbReference type="Proteomes" id="UP000281553"/>
    </source>
</evidence>
<dbReference type="EMBL" id="UYRU01096883">
    <property type="protein sequence ID" value="VDN39860.1"/>
    <property type="molecule type" value="Genomic_DNA"/>
</dbReference>
<organism evidence="1 2">
    <name type="scientific">Dibothriocephalus latus</name>
    <name type="common">Fish tapeworm</name>
    <name type="synonym">Diphyllobothrium latum</name>
    <dbReference type="NCBI Taxonomy" id="60516"/>
    <lineage>
        <taxon>Eukaryota</taxon>
        <taxon>Metazoa</taxon>
        <taxon>Spiralia</taxon>
        <taxon>Lophotrochozoa</taxon>
        <taxon>Platyhelminthes</taxon>
        <taxon>Cestoda</taxon>
        <taxon>Eucestoda</taxon>
        <taxon>Diphyllobothriidea</taxon>
        <taxon>Diphyllobothriidae</taxon>
        <taxon>Dibothriocephalus</taxon>
    </lineage>
</organism>
<proteinExistence type="predicted"/>
<accession>A0A3P7NHR9</accession>
<keyword evidence="2" id="KW-1185">Reference proteome</keyword>
<evidence type="ECO:0000313" key="1">
    <source>
        <dbReference type="EMBL" id="VDN39860.1"/>
    </source>
</evidence>
<gene>
    <name evidence="1" type="ORF">DILT_LOCUS18038</name>
</gene>
<dbReference type="Proteomes" id="UP000281553">
    <property type="component" value="Unassembled WGS sequence"/>
</dbReference>
<reference evidence="1 2" key="1">
    <citation type="submission" date="2018-11" db="EMBL/GenBank/DDBJ databases">
        <authorList>
            <consortium name="Pathogen Informatics"/>
        </authorList>
    </citation>
    <scope>NUCLEOTIDE SEQUENCE [LARGE SCALE GENOMIC DNA]</scope>
</reference>
<name>A0A3P7NHR9_DIBLA</name>
<protein>
    <submittedName>
        <fullName evidence="1">Uncharacterized protein</fullName>
    </submittedName>
</protein>